<dbReference type="Proteomes" id="UP000199309">
    <property type="component" value="Unassembled WGS sequence"/>
</dbReference>
<dbReference type="GO" id="GO:0003677">
    <property type="term" value="F:DNA binding"/>
    <property type="evidence" value="ECO:0007669"/>
    <property type="project" value="UniProtKB-KW"/>
</dbReference>
<dbReference type="InterPro" id="IPR000524">
    <property type="entry name" value="Tscrpt_reg_HTH_GntR"/>
</dbReference>
<dbReference type="RefSeq" id="WP_091648508.1">
    <property type="nucleotide sequence ID" value="NZ_FNHQ01000006.1"/>
</dbReference>
<evidence type="ECO:0000313" key="9">
    <source>
        <dbReference type="Proteomes" id="UP000199309"/>
    </source>
</evidence>
<dbReference type="SUPFAM" id="SSF46785">
    <property type="entry name" value="Winged helix' DNA-binding domain"/>
    <property type="match status" value="1"/>
</dbReference>
<gene>
    <name evidence="8" type="ORF">SAMN05660299_00777</name>
</gene>
<dbReference type="Gene3D" id="1.10.10.10">
    <property type="entry name" value="Winged helix-like DNA-binding domain superfamily/Winged helix DNA-binding domain"/>
    <property type="match status" value="1"/>
</dbReference>
<sequence>MMREFAKKSLVEKTAHKISMMIADKAYAAGQKLPNEYELSRYLGVGRNTIREAVRSLVSRNILVIKQGAGTFVSKKMGIADDPLGFMFVENKDKVLLDLIEVRFILEPPIASLAAQNASLREIHCLGRTCQEMEDALAAGQDPTDKDIEFHTQIATCSNNLVVPRLVPVINTAIKAFTSIEGHKVVAMTLSHHREIYEAIRDHRSYDAQDAMMLHLAYNRNKIRKNIFDKT</sequence>
<reference evidence="8 9" key="1">
    <citation type="submission" date="2016-10" db="EMBL/GenBank/DDBJ databases">
        <authorList>
            <person name="de Groot N.N."/>
        </authorList>
    </citation>
    <scope>NUCLEOTIDE SEQUENCE [LARGE SCALE GENOMIC DNA]</scope>
    <source>
        <strain evidence="8 9">DSM 16981</strain>
    </source>
</reference>
<protein>
    <recommendedName>
        <fullName evidence="6">Pyruvate dehydrogenase complex repressor</fullName>
    </recommendedName>
</protein>
<dbReference type="PRINTS" id="PR00035">
    <property type="entry name" value="HTHGNTR"/>
</dbReference>
<accession>A0A1G9STW1</accession>
<dbReference type="SMART" id="SM00895">
    <property type="entry name" value="FCD"/>
    <property type="match status" value="1"/>
</dbReference>
<evidence type="ECO:0000256" key="6">
    <source>
        <dbReference type="ARBA" id="ARBA00039592"/>
    </source>
</evidence>
<keyword evidence="9" id="KW-1185">Reference proteome</keyword>
<dbReference type="Gene3D" id="1.20.120.530">
    <property type="entry name" value="GntR ligand-binding domain-like"/>
    <property type="match status" value="1"/>
</dbReference>
<dbReference type="CDD" id="cd07377">
    <property type="entry name" value="WHTH_GntR"/>
    <property type="match status" value="1"/>
</dbReference>
<dbReference type="PANTHER" id="PTHR43537">
    <property type="entry name" value="TRANSCRIPTIONAL REGULATOR, GNTR FAMILY"/>
    <property type="match status" value="1"/>
</dbReference>
<evidence type="ECO:0000256" key="2">
    <source>
        <dbReference type="ARBA" id="ARBA00023015"/>
    </source>
</evidence>
<keyword evidence="1" id="KW-0678">Repressor</keyword>
<dbReference type="InterPro" id="IPR036390">
    <property type="entry name" value="WH_DNA-bd_sf"/>
</dbReference>
<comment type="function">
    <text evidence="5">Transcriptional repressor for the pyruvate dehydrogenase complex genes aceEF and lpd.</text>
</comment>
<keyword evidence="3 8" id="KW-0238">DNA-binding</keyword>
<evidence type="ECO:0000313" key="8">
    <source>
        <dbReference type="EMBL" id="SDM38882.1"/>
    </source>
</evidence>
<dbReference type="Pfam" id="PF00392">
    <property type="entry name" value="GntR"/>
    <property type="match status" value="1"/>
</dbReference>
<dbReference type="PROSITE" id="PS50949">
    <property type="entry name" value="HTH_GNTR"/>
    <property type="match status" value="1"/>
</dbReference>
<keyword evidence="4" id="KW-0804">Transcription</keyword>
<keyword evidence="2" id="KW-0805">Transcription regulation</keyword>
<name>A0A1G9STW1_9FIRM</name>
<dbReference type="OrthoDB" id="9799482at2"/>
<evidence type="ECO:0000256" key="4">
    <source>
        <dbReference type="ARBA" id="ARBA00023163"/>
    </source>
</evidence>
<dbReference type="SUPFAM" id="SSF48008">
    <property type="entry name" value="GntR ligand-binding domain-like"/>
    <property type="match status" value="1"/>
</dbReference>
<evidence type="ECO:0000256" key="3">
    <source>
        <dbReference type="ARBA" id="ARBA00023125"/>
    </source>
</evidence>
<dbReference type="GO" id="GO:0003700">
    <property type="term" value="F:DNA-binding transcription factor activity"/>
    <property type="evidence" value="ECO:0007669"/>
    <property type="project" value="InterPro"/>
</dbReference>
<dbReference type="EMBL" id="FNHQ01000006">
    <property type="protein sequence ID" value="SDM38882.1"/>
    <property type="molecule type" value="Genomic_DNA"/>
</dbReference>
<feature type="domain" description="HTH gntR-type" evidence="7">
    <location>
        <begin position="8"/>
        <end position="76"/>
    </location>
</feature>
<dbReference type="InterPro" id="IPR036388">
    <property type="entry name" value="WH-like_DNA-bd_sf"/>
</dbReference>
<dbReference type="AlphaFoldDB" id="A0A1G9STW1"/>
<dbReference type="InterPro" id="IPR011711">
    <property type="entry name" value="GntR_C"/>
</dbReference>
<dbReference type="PANTHER" id="PTHR43537:SF34">
    <property type="entry name" value="PYRUVATE DEHYDROGENASE COMPLEX REPRESSOR"/>
    <property type="match status" value="1"/>
</dbReference>
<organism evidence="8 9">
    <name type="scientific">Megasphaera paucivorans</name>
    <dbReference type="NCBI Taxonomy" id="349095"/>
    <lineage>
        <taxon>Bacteria</taxon>
        <taxon>Bacillati</taxon>
        <taxon>Bacillota</taxon>
        <taxon>Negativicutes</taxon>
        <taxon>Veillonellales</taxon>
        <taxon>Veillonellaceae</taxon>
        <taxon>Megasphaera</taxon>
    </lineage>
</organism>
<proteinExistence type="predicted"/>
<evidence type="ECO:0000256" key="5">
    <source>
        <dbReference type="ARBA" id="ARBA00037357"/>
    </source>
</evidence>
<evidence type="ECO:0000256" key="1">
    <source>
        <dbReference type="ARBA" id="ARBA00022491"/>
    </source>
</evidence>
<dbReference type="SMART" id="SM00345">
    <property type="entry name" value="HTH_GNTR"/>
    <property type="match status" value="1"/>
</dbReference>
<dbReference type="Pfam" id="PF07729">
    <property type="entry name" value="FCD"/>
    <property type="match status" value="1"/>
</dbReference>
<evidence type="ECO:0000259" key="7">
    <source>
        <dbReference type="PROSITE" id="PS50949"/>
    </source>
</evidence>
<dbReference type="InterPro" id="IPR008920">
    <property type="entry name" value="TF_FadR/GntR_C"/>
</dbReference>
<dbReference type="STRING" id="349095.SAMN05660299_00777"/>